<dbReference type="SMART" id="SM00667">
    <property type="entry name" value="LisH"/>
    <property type="match status" value="1"/>
</dbReference>
<feature type="compositionally biased region" description="Polar residues" evidence="1">
    <location>
        <begin position="70"/>
        <end position="80"/>
    </location>
</feature>
<feature type="region of interest" description="Disordered" evidence="1">
    <location>
        <begin position="554"/>
        <end position="573"/>
    </location>
</feature>
<dbReference type="AlphaFoldDB" id="A0A671RSK7"/>
<evidence type="ECO:0000256" key="1">
    <source>
        <dbReference type="SAM" id="MobiDB-lite"/>
    </source>
</evidence>
<feature type="region of interest" description="Disordered" evidence="1">
    <location>
        <begin position="165"/>
        <end position="535"/>
    </location>
</feature>
<dbReference type="Ensembl" id="ENSSANT00000092058.1">
    <property type="protein sequence ID" value="ENSSANP00000086630.1"/>
    <property type="gene ID" value="ENSSANG00000042925.1"/>
</dbReference>
<organism evidence="2 3">
    <name type="scientific">Sinocyclocheilus anshuiensis</name>
    <dbReference type="NCBI Taxonomy" id="1608454"/>
    <lineage>
        <taxon>Eukaryota</taxon>
        <taxon>Metazoa</taxon>
        <taxon>Chordata</taxon>
        <taxon>Craniata</taxon>
        <taxon>Vertebrata</taxon>
        <taxon>Euteleostomi</taxon>
        <taxon>Actinopterygii</taxon>
        <taxon>Neopterygii</taxon>
        <taxon>Teleostei</taxon>
        <taxon>Ostariophysi</taxon>
        <taxon>Cypriniformes</taxon>
        <taxon>Cyprinidae</taxon>
        <taxon>Cyprininae</taxon>
        <taxon>Sinocyclocheilus</taxon>
    </lineage>
</organism>
<feature type="compositionally biased region" description="Polar residues" evidence="1">
    <location>
        <begin position="311"/>
        <end position="321"/>
    </location>
</feature>
<feature type="region of interest" description="Disordered" evidence="1">
    <location>
        <begin position="64"/>
        <end position="133"/>
    </location>
</feature>
<proteinExistence type="predicted"/>
<evidence type="ECO:0000313" key="2">
    <source>
        <dbReference type="Ensembl" id="ENSSANP00000086630.1"/>
    </source>
</evidence>
<sequence>MNSNITDASQDELINLIYHHLKDSGYKKAANVLRKQAPQVQILITNIKRDQLKLFKFTGVRTPELKSPAKSKSGTKSKITAPSPPYKSHLTYSSLTPLHRNRRKKKLTKPRKRKKSVPQLATAAAGNDSDSDLSLDVEKWRKMVSQLSDADRVKMDVLLTLDESPVSSAKSSAKGRKTKKPARAQKEGNPAKKGKSTAKPDDIPVTTDASETPSKKSKDKYSVTPKRTKAKATNSSDNPEAHHEMNGLLETEVGVSDSEPNRTPNRVHFKKENSFSEQVETNVWKDNGTSETSSTETPSKKTKKKKSQSEASNVETDNSPLNIKEVKKAVKNARMDATSDQSETPSKKVKNKKPKSVVEPKADVSLESVKPDSSSKKGKLKASKRYLETVEPETPSKKSKAKKVKSTEVSGGEQTTSKKVKTAASDADLPQSDSTNSFSTKRKSKAADVVEIQNDTVDGDGLGNEETCSHDLKTPSKKRKHKREEACDVPAPEEATPEPKKAKKDKEKKKSKESENADALQPPAEEEEDASVPVEISQKKKINYLYCSFIVQKKKSSKEKQLSSVETHGLNST</sequence>
<feature type="compositionally biased region" description="Basic residues" evidence="1">
    <location>
        <begin position="99"/>
        <end position="116"/>
    </location>
</feature>
<feature type="compositionally biased region" description="Basic and acidic residues" evidence="1">
    <location>
        <begin position="497"/>
        <end position="515"/>
    </location>
</feature>
<protein>
    <submittedName>
        <fullName evidence="2">Uncharacterized protein</fullName>
    </submittedName>
</protein>
<keyword evidence="3" id="KW-1185">Reference proteome</keyword>
<reference evidence="2" key="1">
    <citation type="submission" date="2025-08" db="UniProtKB">
        <authorList>
            <consortium name="Ensembl"/>
        </authorList>
    </citation>
    <scope>IDENTIFICATION</scope>
</reference>
<reference evidence="2" key="2">
    <citation type="submission" date="2025-09" db="UniProtKB">
        <authorList>
            <consortium name="Ensembl"/>
        </authorList>
    </citation>
    <scope>IDENTIFICATION</scope>
</reference>
<dbReference type="Proteomes" id="UP000472260">
    <property type="component" value="Unassembled WGS sequence"/>
</dbReference>
<dbReference type="PROSITE" id="PS50896">
    <property type="entry name" value="LISH"/>
    <property type="match status" value="1"/>
</dbReference>
<accession>A0A671RSK7</accession>
<name>A0A671RSK7_9TELE</name>
<evidence type="ECO:0000313" key="3">
    <source>
        <dbReference type="Proteomes" id="UP000472260"/>
    </source>
</evidence>
<dbReference type="InterPro" id="IPR006594">
    <property type="entry name" value="LisH"/>
</dbReference>
<feature type="compositionally biased region" description="Basic and acidic residues" evidence="1">
    <location>
        <begin position="356"/>
        <end position="375"/>
    </location>
</feature>
<feature type="compositionally biased region" description="Basic residues" evidence="1">
    <location>
        <begin position="173"/>
        <end position="183"/>
    </location>
</feature>